<evidence type="ECO:0000313" key="10">
    <source>
        <dbReference type="Proteomes" id="UP000178723"/>
    </source>
</evidence>
<dbReference type="Gene3D" id="3.30.160.20">
    <property type="match status" value="1"/>
</dbReference>
<keyword evidence="5 6" id="KW-0694">RNA-binding</keyword>
<dbReference type="SUPFAM" id="SSF69065">
    <property type="entry name" value="RNase III domain-like"/>
    <property type="match status" value="1"/>
</dbReference>
<dbReference type="Proteomes" id="UP000178723">
    <property type="component" value="Unassembled WGS sequence"/>
</dbReference>
<dbReference type="GO" id="GO:0006396">
    <property type="term" value="P:RNA processing"/>
    <property type="evidence" value="ECO:0007669"/>
    <property type="project" value="InterPro"/>
</dbReference>
<keyword evidence="3" id="KW-0255">Endonuclease</keyword>
<name>A0A1F7V9A6_9BACT</name>
<dbReference type="GO" id="GO:0010468">
    <property type="term" value="P:regulation of gene expression"/>
    <property type="evidence" value="ECO:0007669"/>
    <property type="project" value="TreeGrafter"/>
</dbReference>
<evidence type="ECO:0000256" key="4">
    <source>
        <dbReference type="ARBA" id="ARBA00022801"/>
    </source>
</evidence>
<dbReference type="InterPro" id="IPR036389">
    <property type="entry name" value="RNase_III_sf"/>
</dbReference>
<dbReference type="PROSITE" id="PS50142">
    <property type="entry name" value="RNASE_3_2"/>
    <property type="match status" value="1"/>
</dbReference>
<dbReference type="PANTHER" id="PTHR11207:SF0">
    <property type="entry name" value="RIBONUCLEASE 3"/>
    <property type="match status" value="1"/>
</dbReference>
<dbReference type="EMBL" id="MGEP01000045">
    <property type="protein sequence ID" value="OGL86657.1"/>
    <property type="molecule type" value="Genomic_DNA"/>
</dbReference>
<dbReference type="GO" id="GO:0003725">
    <property type="term" value="F:double-stranded RNA binding"/>
    <property type="evidence" value="ECO:0007669"/>
    <property type="project" value="TreeGrafter"/>
</dbReference>
<dbReference type="PANTHER" id="PTHR11207">
    <property type="entry name" value="RIBONUCLEASE III"/>
    <property type="match status" value="1"/>
</dbReference>
<dbReference type="SUPFAM" id="SSF54768">
    <property type="entry name" value="dsRNA-binding domain-like"/>
    <property type="match status" value="1"/>
</dbReference>
<proteinExistence type="inferred from homology"/>
<dbReference type="InterPro" id="IPR000999">
    <property type="entry name" value="RNase_III_dom"/>
</dbReference>
<evidence type="ECO:0000256" key="1">
    <source>
        <dbReference type="ARBA" id="ARBA00010183"/>
    </source>
</evidence>
<gene>
    <name evidence="9" type="ORF">A3I40_00245</name>
</gene>
<feature type="domain" description="DRBM" evidence="7">
    <location>
        <begin position="44"/>
        <end position="108"/>
    </location>
</feature>
<sequence length="113" mass="12172">MANAFEAVVGALYLDQGIEAASELVNRLVISRLPYILEHELHLDPKSSFQEAAQEKASITPTYRVLSEIGPDHSKVFTIGVYLGDELVASGTGASKQEGEEAAARAALVKKSW</sequence>
<keyword evidence="4" id="KW-0378">Hydrolase</keyword>
<dbReference type="Pfam" id="PF00035">
    <property type="entry name" value="dsrm"/>
    <property type="match status" value="1"/>
</dbReference>
<comment type="caution">
    <text evidence="9">The sequence shown here is derived from an EMBL/GenBank/DDBJ whole genome shotgun (WGS) entry which is preliminary data.</text>
</comment>
<evidence type="ECO:0000256" key="3">
    <source>
        <dbReference type="ARBA" id="ARBA00022759"/>
    </source>
</evidence>
<evidence type="ECO:0000259" key="8">
    <source>
        <dbReference type="PROSITE" id="PS50142"/>
    </source>
</evidence>
<reference evidence="9 10" key="1">
    <citation type="journal article" date="2016" name="Nat. Commun.">
        <title>Thousands of microbial genomes shed light on interconnected biogeochemical processes in an aquifer system.</title>
        <authorList>
            <person name="Anantharaman K."/>
            <person name="Brown C.T."/>
            <person name="Hug L.A."/>
            <person name="Sharon I."/>
            <person name="Castelle C.J."/>
            <person name="Probst A.J."/>
            <person name="Thomas B.C."/>
            <person name="Singh A."/>
            <person name="Wilkins M.J."/>
            <person name="Karaoz U."/>
            <person name="Brodie E.L."/>
            <person name="Williams K.H."/>
            <person name="Hubbard S.S."/>
            <person name="Banfield J.F."/>
        </authorList>
    </citation>
    <scope>NUCLEOTIDE SEQUENCE [LARGE SCALE GENOMIC DNA]</scope>
</reference>
<dbReference type="InterPro" id="IPR014720">
    <property type="entry name" value="dsRBD_dom"/>
</dbReference>
<organism evidence="9 10">
    <name type="scientific">Candidatus Uhrbacteria bacterium RIFCSPLOWO2_02_FULL_48_12</name>
    <dbReference type="NCBI Taxonomy" id="1802407"/>
    <lineage>
        <taxon>Bacteria</taxon>
        <taxon>Candidatus Uhriibacteriota</taxon>
    </lineage>
</organism>
<comment type="similarity">
    <text evidence="1">Belongs to the ribonuclease III family.</text>
</comment>
<dbReference type="Gene3D" id="1.10.1520.10">
    <property type="entry name" value="Ribonuclease III domain"/>
    <property type="match status" value="1"/>
</dbReference>
<dbReference type="AlphaFoldDB" id="A0A1F7V9A6"/>
<dbReference type="STRING" id="1802407.A3I40_00245"/>
<dbReference type="CDD" id="cd10845">
    <property type="entry name" value="DSRM_RNAse_III_family"/>
    <property type="match status" value="1"/>
</dbReference>
<keyword evidence="2" id="KW-0540">Nuclease</keyword>
<evidence type="ECO:0000256" key="2">
    <source>
        <dbReference type="ARBA" id="ARBA00022722"/>
    </source>
</evidence>
<evidence type="ECO:0000259" key="7">
    <source>
        <dbReference type="PROSITE" id="PS50137"/>
    </source>
</evidence>
<protein>
    <submittedName>
        <fullName evidence="9">Uncharacterized protein</fullName>
    </submittedName>
</protein>
<feature type="domain" description="RNase III" evidence="8">
    <location>
        <begin position="1"/>
        <end position="17"/>
    </location>
</feature>
<dbReference type="GO" id="GO:0004525">
    <property type="term" value="F:ribonuclease III activity"/>
    <property type="evidence" value="ECO:0007669"/>
    <property type="project" value="InterPro"/>
</dbReference>
<evidence type="ECO:0000256" key="6">
    <source>
        <dbReference type="PROSITE-ProRule" id="PRU00266"/>
    </source>
</evidence>
<dbReference type="SMART" id="SM00358">
    <property type="entry name" value="DSRM"/>
    <property type="match status" value="1"/>
</dbReference>
<evidence type="ECO:0000313" key="9">
    <source>
        <dbReference type="EMBL" id="OGL86657.1"/>
    </source>
</evidence>
<dbReference type="PROSITE" id="PS50137">
    <property type="entry name" value="DS_RBD"/>
    <property type="match status" value="1"/>
</dbReference>
<evidence type="ECO:0000256" key="5">
    <source>
        <dbReference type="ARBA" id="ARBA00022884"/>
    </source>
</evidence>
<accession>A0A1F7V9A6</accession>